<proteinExistence type="inferred from homology"/>
<dbReference type="EMBL" id="WPCU01000004">
    <property type="protein sequence ID" value="MVA75498.1"/>
    <property type="molecule type" value="Genomic_DNA"/>
</dbReference>
<protein>
    <submittedName>
        <fullName evidence="8">Cutinase family protein</fullName>
    </submittedName>
</protein>
<evidence type="ECO:0000256" key="7">
    <source>
        <dbReference type="SAM" id="SignalP"/>
    </source>
</evidence>
<sequence length="502" mass="52421">MAAPQHRARTVLASAFALALLALPSTATAEVPLLRWRETGPQPSSVLDAPCADLLFVGARGSGEATPYGDTVTRVRDALDGAAPPAGGRTLDVREVWLDFPAVDPHTLSSVGLDRLLLEEEVPPTGYFQSVGIGVQQLGQVLDDSAARCPGERWLLAGFSQGAQVVTTTMSRRDDDWRLAGAVLVGDPTLHPGQAVRREGSAPETSTGLVATMSYARAAVAEARGKPDDPRGVQAMVRSVFEIGAGEPDPTRMAAAAAADDLALTGNGVTFSVCDAGDLVCDAGPGLIRVATGQNDLAQEFERTRPVHGGYRASDLDPVAQAVVAGLPGRLPPPEPVPPAPVLVRADAVWFVVAGSSALLAGAGAGVLWWWRRRSRREERVGPPGSGVGLQGEVAAAGLGHPDGGDERDGHDRGHVHDHADPAGEQLHQQPRDEGRDAAAEHRGELASQGHAGVAVARAGQLGEGRRLRPHGAVRGEDEAQHDHQHDQRRSAGVQHPEGGRG</sequence>
<dbReference type="GO" id="GO:0052689">
    <property type="term" value="F:carboxylic ester hydrolase activity"/>
    <property type="evidence" value="ECO:0007669"/>
    <property type="project" value="UniProtKB-KW"/>
</dbReference>
<dbReference type="PANTHER" id="PTHR33630:SF9">
    <property type="entry name" value="CUTINASE 4"/>
    <property type="match status" value="1"/>
</dbReference>
<accession>A0A6A9USC0</accession>
<evidence type="ECO:0000313" key="8">
    <source>
        <dbReference type="EMBL" id="MVA75498.1"/>
    </source>
</evidence>
<evidence type="ECO:0000256" key="1">
    <source>
        <dbReference type="ARBA" id="ARBA00007534"/>
    </source>
</evidence>
<feature type="compositionally biased region" description="Basic and acidic residues" evidence="5">
    <location>
        <begin position="403"/>
        <end position="422"/>
    </location>
</feature>
<dbReference type="Proteomes" id="UP000435304">
    <property type="component" value="Unassembled WGS sequence"/>
</dbReference>
<evidence type="ECO:0000256" key="4">
    <source>
        <dbReference type="ARBA" id="ARBA00023157"/>
    </source>
</evidence>
<dbReference type="AlphaFoldDB" id="A0A6A9USC0"/>
<keyword evidence="3" id="KW-0378">Hydrolase</keyword>
<keyword evidence="7" id="KW-0732">Signal</keyword>
<keyword evidence="6" id="KW-1133">Transmembrane helix</keyword>
<keyword evidence="9" id="KW-1185">Reference proteome</keyword>
<evidence type="ECO:0000256" key="5">
    <source>
        <dbReference type="SAM" id="MobiDB-lite"/>
    </source>
</evidence>
<reference evidence="8 9" key="1">
    <citation type="submission" date="2019-12" db="EMBL/GenBank/DDBJ databases">
        <title>Auraticoccus cholistani sp. nov., an actinomycete isolated from soil of Cholistan desert.</title>
        <authorList>
            <person name="Cheema M.T."/>
        </authorList>
    </citation>
    <scope>NUCLEOTIDE SEQUENCE [LARGE SCALE GENOMIC DNA]</scope>
    <source>
        <strain evidence="8 9">F435</strain>
    </source>
</reference>
<keyword evidence="6" id="KW-0472">Membrane</keyword>
<feature type="compositionally biased region" description="Basic and acidic residues" evidence="5">
    <location>
        <begin position="474"/>
        <end position="490"/>
    </location>
</feature>
<evidence type="ECO:0000256" key="3">
    <source>
        <dbReference type="ARBA" id="ARBA00022801"/>
    </source>
</evidence>
<gene>
    <name evidence="8" type="ORF">GC722_05570</name>
</gene>
<evidence type="ECO:0000256" key="6">
    <source>
        <dbReference type="SAM" id="Phobius"/>
    </source>
</evidence>
<feature type="compositionally biased region" description="Basic and acidic residues" evidence="5">
    <location>
        <begin position="430"/>
        <end position="445"/>
    </location>
</feature>
<evidence type="ECO:0000256" key="2">
    <source>
        <dbReference type="ARBA" id="ARBA00022487"/>
    </source>
</evidence>
<dbReference type="SUPFAM" id="SSF53474">
    <property type="entry name" value="alpha/beta-Hydrolases"/>
    <property type="match status" value="1"/>
</dbReference>
<feature type="signal peptide" evidence="7">
    <location>
        <begin position="1"/>
        <end position="29"/>
    </location>
</feature>
<feature type="chain" id="PRO_5025643977" evidence="7">
    <location>
        <begin position="30"/>
        <end position="502"/>
    </location>
</feature>
<comment type="similarity">
    <text evidence="1">Belongs to the cutinase family.</text>
</comment>
<keyword evidence="2" id="KW-0719">Serine esterase</keyword>
<dbReference type="Pfam" id="PF01083">
    <property type="entry name" value="Cutinase"/>
    <property type="match status" value="1"/>
</dbReference>
<dbReference type="SMART" id="SM01110">
    <property type="entry name" value="Cutinase"/>
    <property type="match status" value="1"/>
</dbReference>
<comment type="caution">
    <text evidence="8">The sequence shown here is derived from an EMBL/GenBank/DDBJ whole genome shotgun (WGS) entry which is preliminary data.</text>
</comment>
<organism evidence="8 9">
    <name type="scientific">Auraticoccus cholistanensis</name>
    <dbReference type="NCBI Taxonomy" id="2656650"/>
    <lineage>
        <taxon>Bacteria</taxon>
        <taxon>Bacillati</taxon>
        <taxon>Actinomycetota</taxon>
        <taxon>Actinomycetes</taxon>
        <taxon>Propionibacteriales</taxon>
        <taxon>Propionibacteriaceae</taxon>
        <taxon>Auraticoccus</taxon>
    </lineage>
</organism>
<dbReference type="InterPro" id="IPR000675">
    <property type="entry name" value="Cutinase/axe"/>
</dbReference>
<evidence type="ECO:0000313" key="9">
    <source>
        <dbReference type="Proteomes" id="UP000435304"/>
    </source>
</evidence>
<dbReference type="PANTHER" id="PTHR33630">
    <property type="entry name" value="CUTINASE RV1984C-RELATED-RELATED"/>
    <property type="match status" value="1"/>
</dbReference>
<dbReference type="Gene3D" id="3.40.50.1820">
    <property type="entry name" value="alpha/beta hydrolase"/>
    <property type="match status" value="1"/>
</dbReference>
<dbReference type="InterPro" id="IPR029058">
    <property type="entry name" value="AB_hydrolase_fold"/>
</dbReference>
<feature type="transmembrane region" description="Helical" evidence="6">
    <location>
        <begin position="348"/>
        <end position="371"/>
    </location>
</feature>
<name>A0A6A9USC0_9ACTN</name>
<keyword evidence="4" id="KW-1015">Disulfide bond</keyword>
<feature type="region of interest" description="Disordered" evidence="5">
    <location>
        <begin position="379"/>
        <end position="502"/>
    </location>
</feature>
<keyword evidence="6" id="KW-0812">Transmembrane</keyword>